<evidence type="ECO:0000256" key="5">
    <source>
        <dbReference type="ARBA" id="ARBA00022741"/>
    </source>
</evidence>
<gene>
    <name evidence="12" type="ORF">F0L68_16770</name>
</gene>
<dbReference type="OrthoDB" id="227596at2"/>
<evidence type="ECO:0000256" key="3">
    <source>
        <dbReference type="ARBA" id="ARBA00022553"/>
    </source>
</evidence>
<dbReference type="PANTHER" id="PTHR24421:SF10">
    <property type="entry name" value="NITRATE_NITRITE SENSOR PROTEIN NARQ"/>
    <property type="match status" value="1"/>
</dbReference>
<evidence type="ECO:0000256" key="8">
    <source>
        <dbReference type="ARBA" id="ARBA00023012"/>
    </source>
</evidence>
<dbReference type="Gene3D" id="3.30.565.10">
    <property type="entry name" value="Histidine kinase-like ATPase, C-terminal domain"/>
    <property type="match status" value="1"/>
</dbReference>
<dbReference type="Pfam" id="PF02518">
    <property type="entry name" value="HATPase_c"/>
    <property type="match status" value="1"/>
</dbReference>
<evidence type="ECO:0000256" key="1">
    <source>
        <dbReference type="ARBA" id="ARBA00000085"/>
    </source>
</evidence>
<evidence type="ECO:0000259" key="11">
    <source>
        <dbReference type="Pfam" id="PF07730"/>
    </source>
</evidence>
<dbReference type="GO" id="GO:0016020">
    <property type="term" value="C:membrane"/>
    <property type="evidence" value="ECO:0007669"/>
    <property type="project" value="InterPro"/>
</dbReference>
<feature type="domain" description="Signal transduction histidine kinase subgroup 3 dimerisation and phosphoacceptor" evidence="11">
    <location>
        <begin position="186"/>
        <end position="251"/>
    </location>
</feature>
<keyword evidence="7" id="KW-0067">ATP-binding</keyword>
<protein>
    <recommendedName>
        <fullName evidence="2">histidine kinase</fullName>
        <ecNumber evidence="2">2.7.13.3</ecNumber>
    </recommendedName>
</protein>
<sequence length="402" mass="42330">MLDISGSLARQALLVAAVCLVADLGMLFLRVPMWHWQTWVVAAALALTDVGLAARTSLSGVVAVAHAVLRVAGPLLLASVCTVGEIGMAGLLISAYRAGAWLRTAPAVVALVALLVGVLGNDLLDDKGRESDWRLLAISGLVNGLLPWLVGRHTTARGAHIAELEQRAERQRRDEQAAVRRAVAEERGAIARDLHDVISHHVSAIGVHAGAARLSLATVPAGPPHASLTAVETSSRSAMTDLRRLLGVLHGDAEEGVRRQPGLDNVDDLLDGVRAAGLAVTMSIAGPRRELPPSLDVALYRIVQEALTNALRHGGGAAEVSLTYQPDRLRLTVANTLPTPAPRGVARERGPRRGMAGMRKRVGLFGGDLSYGPDPDGSRWVVEAAFPLPGNDDRPTGTEGTP</sequence>
<dbReference type="SUPFAM" id="SSF55874">
    <property type="entry name" value="ATPase domain of HSP90 chaperone/DNA topoisomerase II/histidine kinase"/>
    <property type="match status" value="1"/>
</dbReference>
<dbReference type="EMBL" id="VUOB01000028">
    <property type="protein sequence ID" value="KAA2261438.1"/>
    <property type="molecule type" value="Genomic_DNA"/>
</dbReference>
<dbReference type="PANTHER" id="PTHR24421">
    <property type="entry name" value="NITRATE/NITRITE SENSOR PROTEIN NARX-RELATED"/>
    <property type="match status" value="1"/>
</dbReference>
<keyword evidence="9" id="KW-0472">Membrane</keyword>
<evidence type="ECO:0000256" key="6">
    <source>
        <dbReference type="ARBA" id="ARBA00022777"/>
    </source>
</evidence>
<reference evidence="12 13" key="1">
    <citation type="submission" date="2019-09" db="EMBL/GenBank/DDBJ databases">
        <title>Goodfellowia gen. nov., a new genus of the Pseudonocardineae related to Actinoalloteichus, containing Goodfellowia coeruleoviolacea gen. nov., comb. nov. gen. nov., comb. nov.</title>
        <authorList>
            <person name="Labeda D."/>
        </authorList>
    </citation>
    <scope>NUCLEOTIDE SEQUENCE [LARGE SCALE GENOMIC DNA]</scope>
    <source>
        <strain evidence="12 13">AN110305</strain>
    </source>
</reference>
<keyword evidence="6 12" id="KW-0418">Kinase</keyword>
<evidence type="ECO:0000256" key="7">
    <source>
        <dbReference type="ARBA" id="ARBA00022840"/>
    </source>
</evidence>
<feature type="domain" description="Histidine kinase/HSP90-like ATPase" evidence="10">
    <location>
        <begin position="298"/>
        <end position="387"/>
    </location>
</feature>
<keyword evidence="4" id="KW-0808">Transferase</keyword>
<keyword evidence="8" id="KW-0902">Two-component regulatory system</keyword>
<dbReference type="EC" id="2.7.13.3" evidence="2"/>
<name>A0A5B2XCG1_9PSEU</name>
<dbReference type="Pfam" id="PF07730">
    <property type="entry name" value="HisKA_3"/>
    <property type="match status" value="1"/>
</dbReference>
<evidence type="ECO:0000313" key="12">
    <source>
        <dbReference type="EMBL" id="KAA2261438.1"/>
    </source>
</evidence>
<evidence type="ECO:0000256" key="9">
    <source>
        <dbReference type="SAM" id="Phobius"/>
    </source>
</evidence>
<feature type="transmembrane region" description="Helical" evidence="9">
    <location>
        <begin position="12"/>
        <end position="30"/>
    </location>
</feature>
<evidence type="ECO:0000256" key="2">
    <source>
        <dbReference type="ARBA" id="ARBA00012438"/>
    </source>
</evidence>
<proteinExistence type="predicted"/>
<keyword evidence="9" id="KW-1133">Transmembrane helix</keyword>
<reference evidence="12 13" key="2">
    <citation type="submission" date="2019-09" db="EMBL/GenBank/DDBJ databases">
        <authorList>
            <person name="Jin C."/>
        </authorList>
    </citation>
    <scope>NUCLEOTIDE SEQUENCE [LARGE SCALE GENOMIC DNA]</scope>
    <source>
        <strain evidence="12 13">AN110305</strain>
    </source>
</reference>
<dbReference type="InterPro" id="IPR050482">
    <property type="entry name" value="Sensor_HK_TwoCompSys"/>
</dbReference>
<evidence type="ECO:0000313" key="13">
    <source>
        <dbReference type="Proteomes" id="UP000323454"/>
    </source>
</evidence>
<dbReference type="GO" id="GO:0005524">
    <property type="term" value="F:ATP binding"/>
    <property type="evidence" value="ECO:0007669"/>
    <property type="project" value="UniProtKB-KW"/>
</dbReference>
<evidence type="ECO:0000256" key="4">
    <source>
        <dbReference type="ARBA" id="ARBA00022679"/>
    </source>
</evidence>
<evidence type="ECO:0000259" key="10">
    <source>
        <dbReference type="Pfam" id="PF02518"/>
    </source>
</evidence>
<comment type="catalytic activity">
    <reaction evidence="1">
        <text>ATP + protein L-histidine = ADP + protein N-phospho-L-histidine.</text>
        <dbReference type="EC" id="2.7.13.3"/>
    </reaction>
</comment>
<dbReference type="GO" id="GO:0000155">
    <property type="term" value="F:phosphorelay sensor kinase activity"/>
    <property type="evidence" value="ECO:0007669"/>
    <property type="project" value="InterPro"/>
</dbReference>
<organism evidence="12 13">
    <name type="scientific">Solihabitans fulvus</name>
    <dbReference type="NCBI Taxonomy" id="1892852"/>
    <lineage>
        <taxon>Bacteria</taxon>
        <taxon>Bacillati</taxon>
        <taxon>Actinomycetota</taxon>
        <taxon>Actinomycetes</taxon>
        <taxon>Pseudonocardiales</taxon>
        <taxon>Pseudonocardiaceae</taxon>
        <taxon>Solihabitans</taxon>
    </lineage>
</organism>
<feature type="transmembrane region" description="Helical" evidence="9">
    <location>
        <begin position="75"/>
        <end position="95"/>
    </location>
</feature>
<accession>A0A5B2XCG1</accession>
<dbReference type="GO" id="GO:0046983">
    <property type="term" value="F:protein dimerization activity"/>
    <property type="evidence" value="ECO:0007669"/>
    <property type="project" value="InterPro"/>
</dbReference>
<dbReference type="InterPro" id="IPR036890">
    <property type="entry name" value="HATPase_C_sf"/>
</dbReference>
<comment type="caution">
    <text evidence="12">The sequence shown here is derived from an EMBL/GenBank/DDBJ whole genome shotgun (WGS) entry which is preliminary data.</text>
</comment>
<dbReference type="InterPro" id="IPR003594">
    <property type="entry name" value="HATPase_dom"/>
</dbReference>
<dbReference type="CDD" id="cd16917">
    <property type="entry name" value="HATPase_UhpB-NarQ-NarX-like"/>
    <property type="match status" value="1"/>
</dbReference>
<keyword evidence="3" id="KW-0597">Phosphoprotein</keyword>
<dbReference type="Gene3D" id="1.20.5.1930">
    <property type="match status" value="1"/>
</dbReference>
<dbReference type="RefSeq" id="WP_149850515.1">
    <property type="nucleotide sequence ID" value="NZ_VUOB01000028.1"/>
</dbReference>
<dbReference type="InterPro" id="IPR011712">
    <property type="entry name" value="Sig_transdc_His_kin_sub3_dim/P"/>
</dbReference>
<keyword evidence="13" id="KW-1185">Reference proteome</keyword>
<feature type="transmembrane region" description="Helical" evidence="9">
    <location>
        <begin position="101"/>
        <end position="121"/>
    </location>
</feature>
<keyword evidence="5" id="KW-0547">Nucleotide-binding</keyword>
<dbReference type="AlphaFoldDB" id="A0A5B2XCG1"/>
<keyword evidence="9" id="KW-0812">Transmembrane</keyword>
<dbReference type="Proteomes" id="UP000323454">
    <property type="component" value="Unassembled WGS sequence"/>
</dbReference>